<dbReference type="InterPro" id="IPR054289">
    <property type="entry name" value="DUF7025"/>
</dbReference>
<evidence type="ECO:0000256" key="1">
    <source>
        <dbReference type="SAM" id="MobiDB-lite"/>
    </source>
</evidence>
<dbReference type="GO" id="GO:0005524">
    <property type="term" value="F:ATP binding"/>
    <property type="evidence" value="ECO:0007669"/>
    <property type="project" value="InterPro"/>
</dbReference>
<dbReference type="EMBL" id="WJXW01000002">
    <property type="protein sequence ID" value="KAF9739470.1"/>
    <property type="molecule type" value="Genomic_DNA"/>
</dbReference>
<dbReference type="OrthoDB" id="10042665at2759"/>
<proteinExistence type="predicted"/>
<protein>
    <submittedName>
        <fullName evidence="3">AAA family</fullName>
    </submittedName>
</protein>
<name>A0A9P6GQU9_9PLEO</name>
<comment type="caution">
    <text evidence="3">The sequence shown here is derived from an EMBL/GenBank/DDBJ whole genome shotgun (WGS) entry which is preliminary data.</text>
</comment>
<dbReference type="GO" id="GO:0016887">
    <property type="term" value="F:ATP hydrolysis activity"/>
    <property type="evidence" value="ECO:0007669"/>
    <property type="project" value="InterPro"/>
</dbReference>
<dbReference type="AlphaFoldDB" id="A0A9P6GQU9"/>
<sequence length="610" mass="68756">MTRRGRRAKSGDNTWADETHLGAGGGNWEATEAEDNTTKPGQAEEKGFKCEIKEVFHVESKQPGIFCWEDEKPAYPEKTEDGRHEQWNRDTCAIHGLSTFMPRYLPFFHRWGNVTKYIESEADEAAFHCLDLLRKVLIPELEETFEAWATIKRTGHVEFGDLELAFNPGKLAVYVLDGIRSVGVMRKASYSTVWGAIQFVAELDVVDWDGRSCGLLSRSVTVGPYNSLRAFTALDVASLRLFPDKDTVEKNLIACRRLFEKFRGQHYLAYTSAQEQRANERIMVDACAYYRFEKNSEFPAYVGLEEIGRLSWNQSMNRQSTQKLVFGSAMEGCCGWNLHQPSNEWSTVPAAQAVSTKLDLSPLTDEQCLLCMPTVRGFNIENKEWGTYEVSKFHSIPWDTQAFSNLVLDSSEKDLLLAPVERKELDTTNRFDDFISGKGQGLIMLLSGPPGVGKTLTAESVAEHIRRPLYKISAGELGISAKAVEAGLGLALKLCSEWKAVCLSDEADVFMAARDVNNLKCNELVSVFPRLLEYCGIFVLTTKRLRTLDSAFESRMDITLSYRPLAEADRKQVWTNFLRNFDAEHVAIDDAALDRMAGWDFNGRQIKNAV</sequence>
<evidence type="ECO:0000259" key="2">
    <source>
        <dbReference type="SMART" id="SM00382"/>
    </source>
</evidence>
<dbReference type="InterPro" id="IPR003959">
    <property type="entry name" value="ATPase_AAA_core"/>
</dbReference>
<dbReference type="PANTHER" id="PTHR46411">
    <property type="entry name" value="FAMILY ATPASE, PUTATIVE-RELATED"/>
    <property type="match status" value="1"/>
</dbReference>
<dbReference type="Pfam" id="PF00004">
    <property type="entry name" value="AAA"/>
    <property type="match status" value="1"/>
</dbReference>
<reference evidence="3" key="1">
    <citation type="journal article" date="2020" name="Mol. Plant Microbe Interact.">
        <title>Genome Sequence of the Biocontrol Agent Coniothyrium minitans strain Conio (IMI 134523).</title>
        <authorList>
            <person name="Patel D."/>
            <person name="Shittu T.A."/>
            <person name="Baroncelli R."/>
            <person name="Muthumeenakshi S."/>
            <person name="Osborne T.H."/>
            <person name="Janganan T.K."/>
            <person name="Sreenivasaprasad S."/>
        </authorList>
    </citation>
    <scope>NUCLEOTIDE SEQUENCE</scope>
    <source>
        <strain evidence="3">Conio</strain>
    </source>
</reference>
<accession>A0A9P6GQU9</accession>
<feature type="region of interest" description="Disordered" evidence="1">
    <location>
        <begin position="1"/>
        <end position="44"/>
    </location>
</feature>
<dbReference type="SUPFAM" id="SSF52540">
    <property type="entry name" value="P-loop containing nucleoside triphosphate hydrolases"/>
    <property type="match status" value="1"/>
</dbReference>
<evidence type="ECO:0000313" key="3">
    <source>
        <dbReference type="EMBL" id="KAF9739470.1"/>
    </source>
</evidence>
<dbReference type="SMART" id="SM00382">
    <property type="entry name" value="AAA"/>
    <property type="match status" value="1"/>
</dbReference>
<evidence type="ECO:0000313" key="4">
    <source>
        <dbReference type="Proteomes" id="UP000756921"/>
    </source>
</evidence>
<dbReference type="Gene3D" id="3.40.50.300">
    <property type="entry name" value="P-loop containing nucleotide triphosphate hydrolases"/>
    <property type="match status" value="1"/>
</dbReference>
<dbReference type="InterPro" id="IPR027417">
    <property type="entry name" value="P-loop_NTPase"/>
</dbReference>
<feature type="domain" description="AAA+ ATPase" evidence="2">
    <location>
        <begin position="440"/>
        <end position="563"/>
    </location>
</feature>
<dbReference type="InterPro" id="IPR003593">
    <property type="entry name" value="AAA+_ATPase"/>
</dbReference>
<organism evidence="3 4">
    <name type="scientific">Paraphaeosphaeria minitans</name>
    <dbReference type="NCBI Taxonomy" id="565426"/>
    <lineage>
        <taxon>Eukaryota</taxon>
        <taxon>Fungi</taxon>
        <taxon>Dikarya</taxon>
        <taxon>Ascomycota</taxon>
        <taxon>Pezizomycotina</taxon>
        <taxon>Dothideomycetes</taxon>
        <taxon>Pleosporomycetidae</taxon>
        <taxon>Pleosporales</taxon>
        <taxon>Massarineae</taxon>
        <taxon>Didymosphaeriaceae</taxon>
        <taxon>Paraphaeosphaeria</taxon>
    </lineage>
</organism>
<dbReference type="Pfam" id="PF22942">
    <property type="entry name" value="DUF7025"/>
    <property type="match status" value="1"/>
</dbReference>
<dbReference type="PANTHER" id="PTHR46411:SF3">
    <property type="entry name" value="AAA+ ATPASE DOMAIN-CONTAINING PROTEIN"/>
    <property type="match status" value="1"/>
</dbReference>
<dbReference type="Proteomes" id="UP000756921">
    <property type="component" value="Unassembled WGS sequence"/>
</dbReference>
<gene>
    <name evidence="3" type="ORF">PMIN01_02104</name>
</gene>
<keyword evidence="4" id="KW-1185">Reference proteome</keyword>